<keyword evidence="2" id="KW-1185">Reference proteome</keyword>
<dbReference type="AlphaFoldDB" id="A0A167KK28"/>
<protein>
    <submittedName>
        <fullName evidence="1">Uncharacterized protein</fullName>
    </submittedName>
</protein>
<dbReference type="Proteomes" id="UP000076738">
    <property type="component" value="Unassembled WGS sequence"/>
</dbReference>
<dbReference type="EMBL" id="KV417293">
    <property type="protein sequence ID" value="KZO94722.1"/>
    <property type="molecule type" value="Genomic_DNA"/>
</dbReference>
<proteinExistence type="predicted"/>
<evidence type="ECO:0000313" key="2">
    <source>
        <dbReference type="Proteomes" id="UP000076738"/>
    </source>
</evidence>
<sequence>MTQSQSLVEEEVQQDACKPPAIEVLYLTATGSPIPSIDALQQQAVVLLSEEGWTYVKLTKLPKLRRAGKSFIYALPAPVFSVSRRKRRDAIPGWGDLSELPTSDPPLFESSDFLSTLCMSPNMWTLIPSPHFLPSPHHIPQLPPACPAEFALSGKVSPYARSTVYIPITGKPPYDGASSAMISKSWPAPRRVDGGAYARGQQDMIIWTTRSVHRLWHFVIKIQEKGNCGPVGIAYQPSYVAATPLSESSEAPKRRTKGYASSGPDCACIKVYCPTVLRDYLLHALRNFPASKEEGRRQPLLDARFASVEDDGSVRIG</sequence>
<organism evidence="1 2">
    <name type="scientific">Calocera viscosa (strain TUFC12733)</name>
    <dbReference type="NCBI Taxonomy" id="1330018"/>
    <lineage>
        <taxon>Eukaryota</taxon>
        <taxon>Fungi</taxon>
        <taxon>Dikarya</taxon>
        <taxon>Basidiomycota</taxon>
        <taxon>Agaricomycotina</taxon>
        <taxon>Dacrymycetes</taxon>
        <taxon>Dacrymycetales</taxon>
        <taxon>Dacrymycetaceae</taxon>
        <taxon>Calocera</taxon>
    </lineage>
</organism>
<reference evidence="1 2" key="1">
    <citation type="journal article" date="2016" name="Mol. Biol. Evol.">
        <title>Comparative Genomics of Early-Diverging Mushroom-Forming Fungi Provides Insights into the Origins of Lignocellulose Decay Capabilities.</title>
        <authorList>
            <person name="Nagy L.G."/>
            <person name="Riley R."/>
            <person name="Tritt A."/>
            <person name="Adam C."/>
            <person name="Daum C."/>
            <person name="Floudas D."/>
            <person name="Sun H."/>
            <person name="Yadav J.S."/>
            <person name="Pangilinan J."/>
            <person name="Larsson K.H."/>
            <person name="Matsuura K."/>
            <person name="Barry K."/>
            <person name="Labutti K."/>
            <person name="Kuo R."/>
            <person name="Ohm R.A."/>
            <person name="Bhattacharya S.S."/>
            <person name="Shirouzu T."/>
            <person name="Yoshinaga Y."/>
            <person name="Martin F.M."/>
            <person name="Grigoriev I.V."/>
            <person name="Hibbett D.S."/>
        </authorList>
    </citation>
    <scope>NUCLEOTIDE SEQUENCE [LARGE SCALE GENOMIC DNA]</scope>
    <source>
        <strain evidence="1 2">TUFC12733</strain>
    </source>
</reference>
<name>A0A167KK28_CALVF</name>
<evidence type="ECO:0000313" key="1">
    <source>
        <dbReference type="EMBL" id="KZO94722.1"/>
    </source>
</evidence>
<gene>
    <name evidence="1" type="ORF">CALVIDRAFT_199308</name>
</gene>
<dbReference type="OrthoDB" id="3143319at2759"/>
<accession>A0A167KK28</accession>